<organism evidence="1 2">
    <name type="scientific">Sphingomonas tagetis</name>
    <dbReference type="NCBI Taxonomy" id="2949092"/>
    <lineage>
        <taxon>Bacteria</taxon>
        <taxon>Pseudomonadati</taxon>
        <taxon>Pseudomonadota</taxon>
        <taxon>Alphaproteobacteria</taxon>
        <taxon>Sphingomonadales</taxon>
        <taxon>Sphingomonadaceae</taxon>
        <taxon>Sphingomonas</taxon>
    </lineage>
</organism>
<evidence type="ECO:0000313" key="2">
    <source>
        <dbReference type="Proteomes" id="UP001139451"/>
    </source>
</evidence>
<sequence>MTDNPERPLVLTYSPTPAAARALAALLMLDDRLAEAVRTTSEPTLGQIRLKWWHDAIAGLDSGPSPAEPVLEAVARDVVAAGVAGEEVAVLAEAWSELLTDDLDAAALERFAVRGRVLFEAAGRIAGAGGGDPLVLAGEGWALADLAQGLRDAGEAAMARAAAQVRLDAALRLQWGRGGRALGAMAHLARLDLAGSRTGSPRRVLRLLWHRFTGR</sequence>
<comment type="caution">
    <text evidence="1">The sequence shown here is derived from an EMBL/GenBank/DDBJ whole genome shotgun (WGS) entry which is preliminary data.</text>
</comment>
<evidence type="ECO:0000313" key="1">
    <source>
        <dbReference type="EMBL" id="MCP3731784.1"/>
    </source>
</evidence>
<dbReference type="EMBL" id="JAMLDX010000012">
    <property type="protein sequence ID" value="MCP3731784.1"/>
    <property type="molecule type" value="Genomic_DNA"/>
</dbReference>
<gene>
    <name evidence="1" type="ORF">M9978_15260</name>
</gene>
<reference evidence="1" key="1">
    <citation type="submission" date="2022-05" db="EMBL/GenBank/DDBJ databases">
        <title>Sphingomonas sp. strain MG17 Genome sequencing and assembly.</title>
        <authorList>
            <person name="Kim I."/>
        </authorList>
    </citation>
    <scope>NUCLEOTIDE SEQUENCE</scope>
    <source>
        <strain evidence="1">MG17</strain>
    </source>
</reference>
<proteinExistence type="predicted"/>
<protein>
    <recommendedName>
        <fullName evidence="3">Phytoene synthase</fullName>
    </recommendedName>
</protein>
<keyword evidence="2" id="KW-1185">Reference proteome</keyword>
<evidence type="ECO:0008006" key="3">
    <source>
        <dbReference type="Google" id="ProtNLM"/>
    </source>
</evidence>
<accession>A0A9X2KLQ6</accession>
<dbReference type="Proteomes" id="UP001139451">
    <property type="component" value="Unassembled WGS sequence"/>
</dbReference>
<dbReference type="AlphaFoldDB" id="A0A9X2KLQ6"/>
<dbReference type="RefSeq" id="WP_254294675.1">
    <property type="nucleotide sequence ID" value="NZ_JAMLDX010000012.1"/>
</dbReference>
<name>A0A9X2KLQ6_9SPHN</name>